<dbReference type="PANTHER" id="PTHR43035:SF1">
    <property type="entry name" value="FATTY ACID REPRESSION MUTANT PROTEIN 2-RELATED"/>
    <property type="match status" value="1"/>
</dbReference>
<dbReference type="Pfam" id="PF00881">
    <property type="entry name" value="Nitroreductase"/>
    <property type="match status" value="1"/>
</dbReference>
<proteinExistence type="predicted"/>
<gene>
    <name evidence="3" type="ORF">VTJ83DRAFT_3366</name>
</gene>
<accession>A0ABR4DDT6</accession>
<comment type="caution">
    <text evidence="3">The sequence shown here is derived from an EMBL/GenBank/DDBJ whole genome shotgun (WGS) entry which is preliminary data.</text>
</comment>
<feature type="domain" description="Nitroreductase" evidence="2">
    <location>
        <begin position="78"/>
        <end position="246"/>
    </location>
</feature>
<dbReference type="PANTHER" id="PTHR43035">
    <property type="entry name" value="FATTY ACID REPRESSION MUTANT PROTEIN 2-RELATED"/>
    <property type="match status" value="1"/>
</dbReference>
<sequence length="271" mass="29032">MSKLLKSLCCFLPSRSSTTAASTTTRSVSTTAAAAAAAATTTSTPKPSVTEPKTTPPASTMGSVPTASATETFLGLLESRRSFYPLSKTLPVAESRVQEIVSRALQAVPSSFNSQSNRAVVLFGAAHDKLWSGITTEALRKVVPAEQWEPTGQKMAMFGGAAGTVLFFEDSEPVKKLQEGFPIYADRFPTWATHSSAMLQLAVWTALESEGLGANLQHYNPLIDAQVAEEWKIPSSWTLTAQLVFGGRVEGQEPGEKTFQPVEEKLKVFSA</sequence>
<feature type="region of interest" description="Disordered" evidence="1">
    <location>
        <begin position="36"/>
        <end position="66"/>
    </location>
</feature>
<dbReference type="InterPro" id="IPR029479">
    <property type="entry name" value="Nitroreductase"/>
</dbReference>
<reference evidence="3 4" key="1">
    <citation type="journal article" date="2024" name="Commun. Biol.">
        <title>Comparative genomic analysis of thermophilic fungi reveals convergent evolutionary adaptations and gene losses.</title>
        <authorList>
            <person name="Steindorff A.S."/>
            <person name="Aguilar-Pontes M.V."/>
            <person name="Robinson A.J."/>
            <person name="Andreopoulos B."/>
            <person name="LaButti K."/>
            <person name="Kuo A."/>
            <person name="Mondo S."/>
            <person name="Riley R."/>
            <person name="Otillar R."/>
            <person name="Haridas S."/>
            <person name="Lipzen A."/>
            <person name="Grimwood J."/>
            <person name="Schmutz J."/>
            <person name="Clum A."/>
            <person name="Reid I.D."/>
            <person name="Moisan M.C."/>
            <person name="Butler G."/>
            <person name="Nguyen T.T.M."/>
            <person name="Dewar K."/>
            <person name="Conant G."/>
            <person name="Drula E."/>
            <person name="Henrissat B."/>
            <person name="Hansel C."/>
            <person name="Singer S."/>
            <person name="Hutchinson M.I."/>
            <person name="de Vries R.P."/>
            <person name="Natvig D.O."/>
            <person name="Powell A.J."/>
            <person name="Tsang A."/>
            <person name="Grigoriev I.V."/>
        </authorList>
    </citation>
    <scope>NUCLEOTIDE SEQUENCE [LARGE SCALE GENOMIC DNA]</scope>
    <source>
        <strain evidence="3 4">ATCC 22073</strain>
    </source>
</reference>
<keyword evidence="4" id="KW-1185">Reference proteome</keyword>
<dbReference type="InterPro" id="IPR033877">
    <property type="entry name" value="Frm2/Hbn1"/>
</dbReference>
<dbReference type="Proteomes" id="UP001600064">
    <property type="component" value="Unassembled WGS sequence"/>
</dbReference>
<dbReference type="InterPro" id="IPR000415">
    <property type="entry name" value="Nitroreductase-like"/>
</dbReference>
<dbReference type="GeneID" id="98124380"/>
<evidence type="ECO:0000256" key="1">
    <source>
        <dbReference type="SAM" id="MobiDB-lite"/>
    </source>
</evidence>
<dbReference type="EMBL" id="JAZGUE010000003">
    <property type="protein sequence ID" value="KAL2268520.1"/>
    <property type="molecule type" value="Genomic_DNA"/>
</dbReference>
<evidence type="ECO:0000259" key="2">
    <source>
        <dbReference type="Pfam" id="PF00881"/>
    </source>
</evidence>
<feature type="compositionally biased region" description="Low complexity" evidence="1">
    <location>
        <begin position="36"/>
        <end position="57"/>
    </location>
</feature>
<protein>
    <recommendedName>
        <fullName evidence="2">Nitroreductase domain-containing protein</fullName>
    </recommendedName>
</protein>
<dbReference type="SUPFAM" id="SSF55469">
    <property type="entry name" value="FMN-dependent nitroreductase-like"/>
    <property type="match status" value="1"/>
</dbReference>
<organism evidence="3 4">
    <name type="scientific">Remersonia thermophila</name>
    <dbReference type="NCBI Taxonomy" id="72144"/>
    <lineage>
        <taxon>Eukaryota</taxon>
        <taxon>Fungi</taxon>
        <taxon>Dikarya</taxon>
        <taxon>Ascomycota</taxon>
        <taxon>Pezizomycotina</taxon>
        <taxon>Sordariomycetes</taxon>
        <taxon>Sordariomycetidae</taxon>
        <taxon>Sordariales</taxon>
        <taxon>Sordariales incertae sedis</taxon>
        <taxon>Remersonia</taxon>
    </lineage>
</organism>
<evidence type="ECO:0000313" key="4">
    <source>
        <dbReference type="Proteomes" id="UP001600064"/>
    </source>
</evidence>
<dbReference type="Gene3D" id="3.40.109.10">
    <property type="entry name" value="NADH Oxidase"/>
    <property type="match status" value="1"/>
</dbReference>
<dbReference type="RefSeq" id="XP_070867244.1">
    <property type="nucleotide sequence ID" value="XM_071009736.1"/>
</dbReference>
<name>A0ABR4DDT6_9PEZI</name>
<dbReference type="CDD" id="cd02140">
    <property type="entry name" value="Frm2-like"/>
    <property type="match status" value="1"/>
</dbReference>
<evidence type="ECO:0000313" key="3">
    <source>
        <dbReference type="EMBL" id="KAL2268520.1"/>
    </source>
</evidence>